<dbReference type="AlphaFoldDB" id="A0A813A3X8"/>
<dbReference type="OrthoDB" id="436106at2759"/>
<proteinExistence type="predicted"/>
<dbReference type="EMBL" id="CAJNJA010054481">
    <property type="protein sequence ID" value="CAE7853562.1"/>
    <property type="molecule type" value="Genomic_DNA"/>
</dbReference>
<comment type="caution">
    <text evidence="1">The sequence shown here is derived from an EMBL/GenBank/DDBJ whole genome shotgun (WGS) entry which is preliminary data.</text>
</comment>
<name>A0A813A3X8_9DINO</name>
<accession>A0A813A3X8</accession>
<reference evidence="1" key="1">
    <citation type="submission" date="2021-02" db="EMBL/GenBank/DDBJ databases">
        <authorList>
            <person name="Dougan E. K."/>
            <person name="Rhodes N."/>
            <person name="Thang M."/>
            <person name="Chan C."/>
        </authorList>
    </citation>
    <scope>NUCLEOTIDE SEQUENCE</scope>
</reference>
<evidence type="ECO:0000313" key="1">
    <source>
        <dbReference type="EMBL" id="CAE7853562.1"/>
    </source>
</evidence>
<organism evidence="1 2">
    <name type="scientific">Symbiodinium necroappetens</name>
    <dbReference type="NCBI Taxonomy" id="1628268"/>
    <lineage>
        <taxon>Eukaryota</taxon>
        <taxon>Sar</taxon>
        <taxon>Alveolata</taxon>
        <taxon>Dinophyceae</taxon>
        <taxon>Suessiales</taxon>
        <taxon>Symbiodiniaceae</taxon>
        <taxon>Symbiodinium</taxon>
    </lineage>
</organism>
<evidence type="ECO:0000313" key="2">
    <source>
        <dbReference type="Proteomes" id="UP000601435"/>
    </source>
</evidence>
<protein>
    <submittedName>
        <fullName evidence="1">Set5 protein</fullName>
    </submittedName>
</protein>
<feature type="non-terminal residue" evidence="1">
    <location>
        <position position="350"/>
    </location>
</feature>
<sequence>AGWLVAELHDTCNDFCRFNGFDGCNESRIQEINRHPRATRLLEGLGYNCSATVAARGTGIFFDPPGTPGTAGKCFYTSGTVDCDVNTKNYEKPVCQCSTVTTATTTPDVARLDMRSATDAGNASESTVNVSRTRCLNKQHMDREAGWLVAELHDTCNDFCRFNGFDGCNESRIQEINRHPRATRLLEGLGYNCSATVAARGTGIFFDPPGTPGTAGKCFYTSGTVDCDVNTKTYEKPVCQCSTETTATTTPDATRWQIGALGETCNDVCTNGCNETEMAQINRHPRATRLLEGLGYTCSATVAGRGYGIFFDPVGTSGTDGKCFYTSGTVDCSKNDKSYEQPVCYCNPAP</sequence>
<keyword evidence="2" id="KW-1185">Reference proteome</keyword>
<gene>
    <name evidence="1" type="primary">set5</name>
    <name evidence="1" type="ORF">SNEC2469_LOCUS26613</name>
</gene>
<dbReference type="Proteomes" id="UP000601435">
    <property type="component" value="Unassembled WGS sequence"/>
</dbReference>